<dbReference type="EMBL" id="LR796143">
    <property type="protein sequence ID" value="CAB4121053.1"/>
    <property type="molecule type" value="Genomic_DNA"/>
</dbReference>
<evidence type="ECO:0000259" key="1">
    <source>
        <dbReference type="Pfam" id="PF23872"/>
    </source>
</evidence>
<sequence>MTNFHMTATPSRNSKTGPIFVSTSSATTCPQACPFNNKGGCYAAGGPLAMHWRKVTEGATGTDYAGFLDKVRKLPKGATWRHNAAGDLAGEGDALDIQALSELIQANKGRKGFTYTHKPLRDGHERDMVAIANMNGFTINLSGNNPAHADKLADLGIGPVVTVLPADQLENTTTPAGRKIVVCPAVVRDDVSCATCGLCAKPSRSAIVGFPAHGASKRKAEANSKGAAQ</sequence>
<evidence type="ECO:0000313" key="2">
    <source>
        <dbReference type="EMBL" id="CAB4121053.1"/>
    </source>
</evidence>
<reference evidence="2" key="1">
    <citation type="submission" date="2020-04" db="EMBL/GenBank/DDBJ databases">
        <authorList>
            <person name="Chiriac C."/>
            <person name="Salcher M."/>
            <person name="Ghai R."/>
            <person name="Kavagutti S V."/>
        </authorList>
    </citation>
    <scope>NUCLEOTIDE SEQUENCE</scope>
</reference>
<name>A0A6J5KI41_9CAUD</name>
<feature type="domain" description="DUF7227" evidence="1">
    <location>
        <begin position="3"/>
        <end position="222"/>
    </location>
</feature>
<proteinExistence type="predicted"/>
<gene>
    <name evidence="2" type="ORF">UFOVP6_7</name>
</gene>
<dbReference type="Pfam" id="PF23872">
    <property type="entry name" value="DUF7227"/>
    <property type="match status" value="1"/>
</dbReference>
<dbReference type="InterPro" id="IPR055651">
    <property type="entry name" value="DUF7227"/>
</dbReference>
<protein>
    <recommendedName>
        <fullName evidence="1">DUF7227 domain-containing protein</fullName>
    </recommendedName>
</protein>
<accession>A0A6J5KI41</accession>
<organism evidence="2">
    <name type="scientific">uncultured Caudovirales phage</name>
    <dbReference type="NCBI Taxonomy" id="2100421"/>
    <lineage>
        <taxon>Viruses</taxon>
        <taxon>Duplodnaviria</taxon>
        <taxon>Heunggongvirae</taxon>
        <taxon>Uroviricota</taxon>
        <taxon>Caudoviricetes</taxon>
        <taxon>Peduoviridae</taxon>
        <taxon>Maltschvirus</taxon>
        <taxon>Maltschvirus maltsch</taxon>
    </lineage>
</organism>